<dbReference type="GO" id="GO:0009986">
    <property type="term" value="C:cell surface"/>
    <property type="evidence" value="ECO:0007669"/>
    <property type="project" value="TreeGrafter"/>
</dbReference>
<keyword evidence="14" id="KW-0325">Glycoprotein</keyword>
<feature type="chain" id="PRO_5006711673" description="Probable glucan endo-1,3-beta-glucosidase eglC" evidence="24">
    <location>
        <begin position="19"/>
        <end position="431"/>
    </location>
</feature>
<evidence type="ECO:0000256" key="19">
    <source>
        <dbReference type="ARBA" id="ARBA00025152"/>
    </source>
</evidence>
<proteinExistence type="inferred from homology"/>
<feature type="region of interest" description="Disordered" evidence="23">
    <location>
        <begin position="316"/>
        <end position="411"/>
    </location>
</feature>
<dbReference type="InterPro" id="IPR050732">
    <property type="entry name" value="Beta-glucan_modifiers"/>
</dbReference>
<dbReference type="AlphaFoldDB" id="A0A0U1M8T7"/>
<evidence type="ECO:0000256" key="17">
    <source>
        <dbReference type="ARBA" id="ARBA00023316"/>
    </source>
</evidence>
<evidence type="ECO:0000256" key="23">
    <source>
        <dbReference type="SAM" id="MobiDB-lite"/>
    </source>
</evidence>
<evidence type="ECO:0000256" key="5">
    <source>
        <dbReference type="ARBA" id="ARBA00012780"/>
    </source>
</evidence>
<dbReference type="OMA" id="YPYYENQ"/>
<dbReference type="InterPro" id="IPR017853">
    <property type="entry name" value="GH"/>
</dbReference>
<accession>A0A0U1M8T7</accession>
<evidence type="ECO:0000256" key="18">
    <source>
        <dbReference type="ARBA" id="ARBA00023326"/>
    </source>
</evidence>
<dbReference type="GO" id="GO:0098552">
    <property type="term" value="C:side of membrane"/>
    <property type="evidence" value="ECO:0007669"/>
    <property type="project" value="UniProtKB-KW"/>
</dbReference>
<protein>
    <recommendedName>
        <fullName evidence="6">Probable glucan endo-1,3-beta-glucosidase eglC</fullName>
        <ecNumber evidence="5">3.2.1.39</ecNumber>
    </recommendedName>
    <alternativeName>
        <fullName evidence="20">Endo-1,3-beta-glucanase eglC</fullName>
    </alternativeName>
    <alternativeName>
        <fullName evidence="21">Laminarinase eglC</fullName>
    </alternativeName>
</protein>
<keyword evidence="12" id="KW-0378">Hydrolase</keyword>
<feature type="signal peptide" evidence="24">
    <location>
        <begin position="1"/>
        <end position="18"/>
    </location>
</feature>
<evidence type="ECO:0000313" key="25">
    <source>
        <dbReference type="EMBL" id="CRG92027.1"/>
    </source>
</evidence>
<keyword evidence="26" id="KW-1185">Reference proteome</keyword>
<dbReference type="FunFam" id="3.20.20.80:FF:000233">
    <property type="entry name" value="Probable glucan endo-1,3-beta-glucosidase eglC"/>
    <property type="match status" value="1"/>
</dbReference>
<keyword evidence="11 24" id="KW-0732">Signal</keyword>
<evidence type="ECO:0000256" key="20">
    <source>
        <dbReference type="ARBA" id="ARBA00032134"/>
    </source>
</evidence>
<evidence type="ECO:0000256" key="8">
    <source>
        <dbReference type="ARBA" id="ARBA00022512"/>
    </source>
</evidence>
<dbReference type="Proteomes" id="UP000054383">
    <property type="component" value="Unassembled WGS sequence"/>
</dbReference>
<evidence type="ECO:0000256" key="7">
    <source>
        <dbReference type="ARBA" id="ARBA00022475"/>
    </source>
</evidence>
<evidence type="ECO:0000256" key="16">
    <source>
        <dbReference type="ARBA" id="ARBA00023288"/>
    </source>
</evidence>
<evidence type="ECO:0000256" key="1">
    <source>
        <dbReference type="ARBA" id="ARBA00000382"/>
    </source>
</evidence>
<dbReference type="STRING" id="28573.A0A0U1M8T7"/>
<evidence type="ECO:0000256" key="24">
    <source>
        <dbReference type="SAM" id="SignalP"/>
    </source>
</evidence>
<dbReference type="GO" id="GO:0009277">
    <property type="term" value="C:fungal-type cell wall"/>
    <property type="evidence" value="ECO:0007669"/>
    <property type="project" value="TreeGrafter"/>
</dbReference>
<evidence type="ECO:0000256" key="22">
    <source>
        <dbReference type="RuleBase" id="RU004335"/>
    </source>
</evidence>
<evidence type="ECO:0000313" key="26">
    <source>
        <dbReference type="Proteomes" id="UP000054383"/>
    </source>
</evidence>
<feature type="compositionally biased region" description="Low complexity" evidence="23">
    <location>
        <begin position="316"/>
        <end position="387"/>
    </location>
</feature>
<dbReference type="EC" id="3.2.1.39" evidence="5"/>
<comment type="function">
    <text evidence="19">Glucanases play a role in cell expansion during growth, in cell-cell fusion during mating, and in spore release during sporulation. This enzyme may be involved in beta-glucan degradation and also function biosynthetically as a transglycosylase.</text>
</comment>
<evidence type="ECO:0000256" key="14">
    <source>
        <dbReference type="ARBA" id="ARBA00023180"/>
    </source>
</evidence>
<dbReference type="GO" id="GO:0000272">
    <property type="term" value="P:polysaccharide catabolic process"/>
    <property type="evidence" value="ECO:0007669"/>
    <property type="project" value="UniProtKB-KW"/>
</dbReference>
<evidence type="ECO:0000256" key="9">
    <source>
        <dbReference type="ARBA" id="ARBA00022525"/>
    </source>
</evidence>
<name>A0A0U1M8T7_TALIS</name>
<evidence type="ECO:0000256" key="13">
    <source>
        <dbReference type="ARBA" id="ARBA00023136"/>
    </source>
</evidence>
<comment type="similarity">
    <text evidence="4 22">Belongs to the glycosyl hydrolase 17 family.</text>
</comment>
<dbReference type="GO" id="GO:0042973">
    <property type="term" value="F:glucan endo-1,3-beta-D-glucosidase activity"/>
    <property type="evidence" value="ECO:0007669"/>
    <property type="project" value="UniProtKB-EC"/>
</dbReference>
<dbReference type="GO" id="GO:0071555">
    <property type="term" value="P:cell wall organization"/>
    <property type="evidence" value="ECO:0007669"/>
    <property type="project" value="UniProtKB-KW"/>
</dbReference>
<dbReference type="InterPro" id="IPR000490">
    <property type="entry name" value="Glyco_hydro_17"/>
</dbReference>
<evidence type="ECO:0000256" key="6">
    <source>
        <dbReference type="ARBA" id="ARBA00019762"/>
    </source>
</evidence>
<evidence type="ECO:0000256" key="15">
    <source>
        <dbReference type="ARBA" id="ARBA00023277"/>
    </source>
</evidence>
<dbReference type="GO" id="GO:0005576">
    <property type="term" value="C:extracellular region"/>
    <property type="evidence" value="ECO:0007669"/>
    <property type="project" value="TreeGrafter"/>
</dbReference>
<evidence type="ECO:0000256" key="4">
    <source>
        <dbReference type="ARBA" id="ARBA00008773"/>
    </source>
</evidence>
<keyword evidence="8" id="KW-0134">Cell wall</keyword>
<keyword evidence="13" id="KW-0472">Membrane</keyword>
<keyword evidence="9" id="KW-0964">Secreted</keyword>
<dbReference type="SUPFAM" id="SSF51445">
    <property type="entry name" value="(Trans)glycosidases"/>
    <property type="match status" value="1"/>
</dbReference>
<dbReference type="Pfam" id="PF00332">
    <property type="entry name" value="Glyco_hydro_17"/>
    <property type="match status" value="1"/>
</dbReference>
<keyword evidence="15" id="KW-0119">Carbohydrate metabolism</keyword>
<comment type="subcellular location">
    <subcellularLocation>
        <location evidence="3">Cell membrane</location>
        <topology evidence="3">Lipid-anchor</topology>
        <topology evidence="3">GPI-anchor</topology>
    </subcellularLocation>
    <subcellularLocation>
        <location evidence="2">Secreted</location>
        <location evidence="2">Cell wall</location>
    </subcellularLocation>
</comment>
<keyword evidence="17" id="KW-0961">Cell wall biogenesis/degradation</keyword>
<dbReference type="Gene3D" id="3.20.20.80">
    <property type="entry name" value="Glycosidases"/>
    <property type="match status" value="1"/>
</dbReference>
<dbReference type="OrthoDB" id="1293114at2759"/>
<dbReference type="PANTHER" id="PTHR16631">
    <property type="entry name" value="GLUCAN 1,3-BETA-GLUCOSIDASE"/>
    <property type="match status" value="1"/>
</dbReference>
<keyword evidence="10" id="KW-0336">GPI-anchor</keyword>
<keyword evidence="7" id="KW-1003">Cell membrane</keyword>
<evidence type="ECO:0000256" key="12">
    <source>
        <dbReference type="ARBA" id="ARBA00022801"/>
    </source>
</evidence>
<dbReference type="PANTHER" id="PTHR16631:SF13">
    <property type="entry name" value="GLUCAN ENDO-1,3-BETA-GLUCOSIDASE EGLC-RELATED"/>
    <property type="match status" value="1"/>
</dbReference>
<evidence type="ECO:0000256" key="11">
    <source>
        <dbReference type="ARBA" id="ARBA00022729"/>
    </source>
</evidence>
<sequence>MYLTQALAFALSLSPAAAVTKGFNYGSTHGDGSFKSQDDFLQEFKTAKGLVGAKDFNSARLYTMIQGGTTNTPITAIPAAIQEKTTLLLGLWASGDTFNDEVAALKSAISTYGDEFTKLVVGISVGSEDLYRDSPTGIKAQAGIGKGPDTIVDYIKTVRSTIAGTALSDIPVGHVDTWTAWANDTNKPVIEACDWLGIDAYPYFQNTDDNDVKNGKALIQEAMNNVKGNAGDKPIWITETGWPVSGKDEGKGVASIENAKTYWDDVGCNFLFDKINTWWYILQDADGSTPSPSFGLVGTSLTTKPLYDLTCPAVTSTTTTAPKTSTTSKASGTSGTGTATGATTLATSAGSTGTPAGTPSGTSTPGSNTPGAATTPGVTPTPTPGSSGTPGTGGASGTASSTSPVHTGAASTVSTSVGGIAAALFAFVVAF</sequence>
<dbReference type="GO" id="GO:0005886">
    <property type="term" value="C:plasma membrane"/>
    <property type="evidence" value="ECO:0007669"/>
    <property type="project" value="UniProtKB-SubCell"/>
</dbReference>
<keyword evidence="18" id="KW-0624">Polysaccharide degradation</keyword>
<reference evidence="25 26" key="1">
    <citation type="submission" date="2015-04" db="EMBL/GenBank/DDBJ databases">
        <authorList>
            <person name="Syromyatnikov M.Y."/>
            <person name="Popov V.N."/>
        </authorList>
    </citation>
    <scope>NUCLEOTIDE SEQUENCE [LARGE SCALE GENOMIC DNA]</scope>
    <source>
        <strain evidence="25">WF-38-12</strain>
    </source>
</reference>
<evidence type="ECO:0000256" key="3">
    <source>
        <dbReference type="ARBA" id="ARBA00004609"/>
    </source>
</evidence>
<evidence type="ECO:0000256" key="10">
    <source>
        <dbReference type="ARBA" id="ARBA00022622"/>
    </source>
</evidence>
<organism evidence="25 26">
    <name type="scientific">Talaromyces islandicus</name>
    <name type="common">Penicillium islandicum</name>
    <dbReference type="NCBI Taxonomy" id="28573"/>
    <lineage>
        <taxon>Eukaryota</taxon>
        <taxon>Fungi</taxon>
        <taxon>Dikarya</taxon>
        <taxon>Ascomycota</taxon>
        <taxon>Pezizomycotina</taxon>
        <taxon>Eurotiomycetes</taxon>
        <taxon>Eurotiomycetidae</taxon>
        <taxon>Eurotiales</taxon>
        <taxon>Trichocomaceae</taxon>
        <taxon>Talaromyces</taxon>
        <taxon>Talaromyces sect. Islandici</taxon>
    </lineage>
</organism>
<comment type="catalytic activity">
    <reaction evidence="1">
        <text>Hydrolysis of (1-&gt;3)-beta-D-glucosidic linkages in (1-&gt;3)-beta-D-glucans.</text>
        <dbReference type="EC" id="3.2.1.39"/>
    </reaction>
</comment>
<gene>
    <name evidence="25" type="ORF">PISL3812_09082</name>
</gene>
<dbReference type="EMBL" id="CVMT01000011">
    <property type="protein sequence ID" value="CRG92027.1"/>
    <property type="molecule type" value="Genomic_DNA"/>
</dbReference>
<evidence type="ECO:0000256" key="21">
    <source>
        <dbReference type="ARBA" id="ARBA00032906"/>
    </source>
</evidence>
<keyword evidence="16" id="KW-0449">Lipoprotein</keyword>
<evidence type="ECO:0000256" key="2">
    <source>
        <dbReference type="ARBA" id="ARBA00004191"/>
    </source>
</evidence>